<dbReference type="SUPFAM" id="SSF46689">
    <property type="entry name" value="Homeodomain-like"/>
    <property type="match status" value="1"/>
</dbReference>
<sequence length="121" mass="14461">MPKYTQPRKTWQYSNEFKVKAVQLSLIEGVQVQEVANTLDIHPFMLSRWRKEYREGKIVADKRKKLTEATSKQEKEISKVKKLEAENKKLKQELDLLKKWQRFLAEEHQQDIDLSRNSDES</sequence>
<dbReference type="GO" id="GO:0006313">
    <property type="term" value="P:DNA transposition"/>
    <property type="evidence" value="ECO:0007669"/>
    <property type="project" value="InterPro"/>
</dbReference>
<evidence type="ECO:0000313" key="3">
    <source>
        <dbReference type="EMBL" id="SIT12939.1"/>
    </source>
</evidence>
<dbReference type="GO" id="GO:0003677">
    <property type="term" value="F:DNA binding"/>
    <property type="evidence" value="ECO:0007669"/>
    <property type="project" value="InterPro"/>
</dbReference>
<comment type="similarity">
    <text evidence="1">Belongs to the transposase 8 family.</text>
</comment>
<dbReference type="AlphaFoldDB" id="A0A1N7PR61"/>
<organism evidence="3 4">
    <name type="scientific">Thalassolituus maritimus</name>
    <dbReference type="NCBI Taxonomy" id="484498"/>
    <lineage>
        <taxon>Bacteria</taxon>
        <taxon>Pseudomonadati</taxon>
        <taxon>Pseudomonadota</taxon>
        <taxon>Gammaproteobacteria</taxon>
        <taxon>Oceanospirillales</taxon>
        <taxon>Oceanospirillaceae</taxon>
        <taxon>Thalassolituus</taxon>
    </lineage>
</organism>
<dbReference type="OrthoDB" id="291972at2"/>
<dbReference type="PANTHER" id="PTHR33215:SF13">
    <property type="entry name" value="PROTEIN DISTAL ANTENNA"/>
    <property type="match status" value="1"/>
</dbReference>
<dbReference type="InterPro" id="IPR009057">
    <property type="entry name" value="Homeodomain-like_sf"/>
</dbReference>
<name>A0A1N7PR61_9GAMM</name>
<dbReference type="PANTHER" id="PTHR33215">
    <property type="entry name" value="PROTEIN DISTAL ANTENNA"/>
    <property type="match status" value="1"/>
</dbReference>
<keyword evidence="2" id="KW-0175">Coiled coil</keyword>
<proteinExistence type="inferred from homology"/>
<feature type="coiled-coil region" evidence="2">
    <location>
        <begin position="66"/>
        <end position="100"/>
    </location>
</feature>
<keyword evidence="4" id="KW-1185">Reference proteome</keyword>
<dbReference type="Pfam" id="PF01527">
    <property type="entry name" value="HTH_Tnp_1"/>
    <property type="match status" value="1"/>
</dbReference>
<dbReference type="STRING" id="484498.SAMN05421686_1112"/>
<gene>
    <name evidence="3" type="ORF">SAMN05421686_1112</name>
</gene>
<accession>A0A1N7PR61</accession>
<reference evidence="4" key="1">
    <citation type="submission" date="2017-01" db="EMBL/GenBank/DDBJ databases">
        <authorList>
            <person name="Varghese N."/>
            <person name="Submissions S."/>
        </authorList>
    </citation>
    <scope>NUCLEOTIDE SEQUENCE [LARGE SCALE GENOMIC DNA]</scope>
    <source>
        <strain evidence="4">DSM 24913</strain>
    </source>
</reference>
<dbReference type="EMBL" id="FTOH01000011">
    <property type="protein sequence ID" value="SIT12939.1"/>
    <property type="molecule type" value="Genomic_DNA"/>
</dbReference>
<dbReference type="Gene3D" id="1.10.10.60">
    <property type="entry name" value="Homeodomain-like"/>
    <property type="match status" value="1"/>
</dbReference>
<evidence type="ECO:0000256" key="1">
    <source>
        <dbReference type="ARBA" id="ARBA00009964"/>
    </source>
</evidence>
<evidence type="ECO:0000313" key="4">
    <source>
        <dbReference type="Proteomes" id="UP000185639"/>
    </source>
</evidence>
<dbReference type="GO" id="GO:0004803">
    <property type="term" value="F:transposase activity"/>
    <property type="evidence" value="ECO:0007669"/>
    <property type="project" value="InterPro"/>
</dbReference>
<dbReference type="Proteomes" id="UP000185639">
    <property type="component" value="Unassembled WGS sequence"/>
</dbReference>
<evidence type="ECO:0000256" key="2">
    <source>
        <dbReference type="SAM" id="Coils"/>
    </source>
</evidence>
<protein>
    <submittedName>
        <fullName evidence="3">Transposase</fullName>
    </submittedName>
</protein>
<dbReference type="InterPro" id="IPR002514">
    <property type="entry name" value="Transposase_8"/>
</dbReference>
<dbReference type="InterPro" id="IPR051839">
    <property type="entry name" value="RD_transcriptional_regulator"/>
</dbReference>